<feature type="region of interest" description="Disordered" evidence="1">
    <location>
        <begin position="1"/>
        <end position="29"/>
    </location>
</feature>
<keyword evidence="3" id="KW-1185">Reference proteome</keyword>
<evidence type="ECO:0000313" key="3">
    <source>
        <dbReference type="Proteomes" id="UP000292346"/>
    </source>
</evidence>
<gene>
    <name evidence="2" type="ORF">E0H45_42170</name>
</gene>
<dbReference type="EMBL" id="SJJZ01000007">
    <property type="protein sequence ID" value="TCC01329.1"/>
    <property type="molecule type" value="Genomic_DNA"/>
</dbReference>
<evidence type="ECO:0000256" key="1">
    <source>
        <dbReference type="SAM" id="MobiDB-lite"/>
    </source>
</evidence>
<reference evidence="2 3" key="1">
    <citation type="submission" date="2019-02" db="EMBL/GenBank/DDBJ databases">
        <title>Kribbella capetownensis sp. nov. and Kribbella speibonae sp. nov., isolated from soil.</title>
        <authorList>
            <person name="Curtis S.M."/>
            <person name="Norton I."/>
            <person name="Everest G.J."/>
            <person name="Meyers P.R."/>
        </authorList>
    </citation>
    <scope>NUCLEOTIDE SEQUENCE [LARGE SCALE GENOMIC DNA]</scope>
    <source>
        <strain evidence="2 3">KCTC 29219</strain>
    </source>
</reference>
<comment type="caution">
    <text evidence="2">The sequence shown here is derived from an EMBL/GenBank/DDBJ whole genome shotgun (WGS) entry which is preliminary data.</text>
</comment>
<dbReference type="AlphaFoldDB" id="A0A4R0H0V9"/>
<organism evidence="2 3">
    <name type="scientific">Kribbella soli</name>
    <dbReference type="NCBI Taxonomy" id="1124743"/>
    <lineage>
        <taxon>Bacteria</taxon>
        <taxon>Bacillati</taxon>
        <taxon>Actinomycetota</taxon>
        <taxon>Actinomycetes</taxon>
        <taxon>Propionibacteriales</taxon>
        <taxon>Kribbellaceae</taxon>
        <taxon>Kribbella</taxon>
    </lineage>
</organism>
<name>A0A4R0H0V9_9ACTN</name>
<dbReference type="Proteomes" id="UP000292346">
    <property type="component" value="Unassembled WGS sequence"/>
</dbReference>
<dbReference type="RefSeq" id="WP_131348472.1">
    <property type="nucleotide sequence ID" value="NZ_SJJZ01000007.1"/>
</dbReference>
<sequence>MASGATARRGWAKQQQRERQADAPEPPCRCDGVHVCLSCYSKLGLVERERAQRRAGVRVKPPYSR</sequence>
<protein>
    <submittedName>
        <fullName evidence="2">Uncharacterized protein</fullName>
    </submittedName>
</protein>
<accession>A0A4R0H0V9</accession>
<evidence type="ECO:0000313" key="2">
    <source>
        <dbReference type="EMBL" id="TCC01329.1"/>
    </source>
</evidence>
<proteinExistence type="predicted"/>